<name>A0A0N5D9T3_THECL</name>
<reference evidence="4" key="1">
    <citation type="submission" date="2017-02" db="UniProtKB">
        <authorList>
            <consortium name="WormBaseParasite"/>
        </authorList>
    </citation>
    <scope>IDENTIFICATION</scope>
</reference>
<keyword evidence="1" id="KW-0812">Transmembrane</keyword>
<organism evidence="4">
    <name type="scientific">Thelazia callipaeda</name>
    <name type="common">Oriental eyeworm</name>
    <name type="synonym">Parasitic nematode</name>
    <dbReference type="NCBI Taxonomy" id="103827"/>
    <lineage>
        <taxon>Eukaryota</taxon>
        <taxon>Metazoa</taxon>
        <taxon>Ecdysozoa</taxon>
        <taxon>Nematoda</taxon>
        <taxon>Chromadorea</taxon>
        <taxon>Rhabditida</taxon>
        <taxon>Spirurina</taxon>
        <taxon>Spiruromorpha</taxon>
        <taxon>Thelazioidea</taxon>
        <taxon>Thelaziidae</taxon>
        <taxon>Thelazia</taxon>
    </lineage>
</organism>
<sequence>MNTSTYSCETPATFSTDWFNSKHIGQQPEQLSVVGHNVIDLFFIAGSGGVLAELCNTFALLYSQQY</sequence>
<evidence type="ECO:0000313" key="2">
    <source>
        <dbReference type="EMBL" id="VDN07558.1"/>
    </source>
</evidence>
<evidence type="ECO:0000313" key="3">
    <source>
        <dbReference type="Proteomes" id="UP000276776"/>
    </source>
</evidence>
<dbReference type="Proteomes" id="UP000276776">
    <property type="component" value="Unassembled WGS sequence"/>
</dbReference>
<dbReference type="WBParaSite" id="TCLT_0000990301-mRNA-1">
    <property type="protein sequence ID" value="TCLT_0000990301-mRNA-1"/>
    <property type="gene ID" value="TCLT_0000990301"/>
</dbReference>
<feature type="transmembrane region" description="Helical" evidence="1">
    <location>
        <begin position="41"/>
        <end position="62"/>
    </location>
</feature>
<keyword evidence="1" id="KW-0472">Membrane</keyword>
<gene>
    <name evidence="2" type="ORF">TCLT_LOCUS9892</name>
</gene>
<protein>
    <submittedName>
        <fullName evidence="4">Orphan protein</fullName>
    </submittedName>
</protein>
<evidence type="ECO:0000313" key="4">
    <source>
        <dbReference type="WBParaSite" id="TCLT_0000990301-mRNA-1"/>
    </source>
</evidence>
<proteinExistence type="predicted"/>
<keyword evidence="3" id="KW-1185">Reference proteome</keyword>
<keyword evidence="1" id="KW-1133">Transmembrane helix</keyword>
<dbReference type="EMBL" id="UYYF01004908">
    <property type="protein sequence ID" value="VDN07558.1"/>
    <property type="molecule type" value="Genomic_DNA"/>
</dbReference>
<accession>A0A0N5D9T3</accession>
<dbReference type="AlphaFoldDB" id="A0A0N5D9T3"/>
<evidence type="ECO:0000256" key="1">
    <source>
        <dbReference type="SAM" id="Phobius"/>
    </source>
</evidence>
<reference evidence="2 3" key="2">
    <citation type="submission" date="2018-11" db="EMBL/GenBank/DDBJ databases">
        <authorList>
            <consortium name="Pathogen Informatics"/>
        </authorList>
    </citation>
    <scope>NUCLEOTIDE SEQUENCE [LARGE SCALE GENOMIC DNA]</scope>
</reference>